<dbReference type="SUPFAM" id="SSF49482">
    <property type="entry name" value="Aromatic compound dioxygenase"/>
    <property type="match status" value="1"/>
</dbReference>
<dbReference type="InterPro" id="IPR015889">
    <property type="entry name" value="Intradiol_dOase_core"/>
</dbReference>
<dbReference type="CDD" id="cd03457">
    <property type="entry name" value="intradiol_dioxygenase_like"/>
    <property type="match status" value="1"/>
</dbReference>
<dbReference type="PANTHER" id="PTHR34315:SF1">
    <property type="entry name" value="INTRADIOL RING-CLEAVAGE DIOXYGENASES DOMAIN-CONTAINING PROTEIN-RELATED"/>
    <property type="match status" value="1"/>
</dbReference>
<dbReference type="Gene3D" id="2.60.130.10">
    <property type="entry name" value="Aromatic compound dioxygenase"/>
    <property type="match status" value="1"/>
</dbReference>
<dbReference type="Proteomes" id="UP001610728">
    <property type="component" value="Unassembled WGS sequence"/>
</dbReference>
<organism evidence="3 4">
    <name type="scientific">Ceratocystis lukuohia</name>
    <dbReference type="NCBI Taxonomy" id="2019550"/>
    <lineage>
        <taxon>Eukaryota</taxon>
        <taxon>Fungi</taxon>
        <taxon>Dikarya</taxon>
        <taxon>Ascomycota</taxon>
        <taxon>Pezizomycotina</taxon>
        <taxon>Sordariomycetes</taxon>
        <taxon>Hypocreomycetidae</taxon>
        <taxon>Microascales</taxon>
        <taxon>Ceratocystidaceae</taxon>
        <taxon>Ceratocystis</taxon>
    </lineage>
</organism>
<evidence type="ECO:0000256" key="2">
    <source>
        <dbReference type="SAM" id="SignalP"/>
    </source>
</evidence>
<reference evidence="3 4" key="1">
    <citation type="submission" date="2020-05" db="EMBL/GenBank/DDBJ databases">
        <title>Ceratocystis lukuohia genome.</title>
        <authorList>
            <person name="Harrington T.C."/>
            <person name="Kim K."/>
            <person name="Mayers C.G."/>
        </authorList>
    </citation>
    <scope>NUCLEOTIDE SEQUENCE [LARGE SCALE GENOMIC DNA]</scope>
    <source>
        <strain evidence="3 4">C4212</strain>
    </source>
</reference>
<protein>
    <submittedName>
        <fullName evidence="3">Protocatechuate 3 4-dioxygenase beta subunit</fullName>
    </submittedName>
</protein>
<accession>A0ABR4MDA8</accession>
<sequence>MHLPTALSVVASLFIAATSAHELTEAHKKHMLQARPFIDHCQSHFSEESFKHRTAKRHLLNLNRARILEGLEDDAGVCPMTPETDIGPLYKGSQQIRSDLRDNEPGVPIHLEVQIVDMRTCLPVPDAYVDFWATNASVGVQLFALGVYSAISGFVRNGDDSDTTLADKHFARGIQPTDENGIAHFIVNVPGHYVGRTTHMHVGVHHDVQIMDDGTIKGGHVSHIGQIYMDQTLLRSVELIDPYNKNMMPWTTNVEDPHFLYAATGGDPVMRYSLLGDHLEQGMYGWIRLAVDLEARRPMPGHPEKRSEPTPRARKDPSELPLPVAMPKMYFYGSNTMPQDLNARDNAEESQEGENTDKDKGKEKDKEATCKAANDSAAP</sequence>
<keyword evidence="4" id="KW-1185">Reference proteome</keyword>
<dbReference type="EMBL" id="JABSNW010000006">
    <property type="protein sequence ID" value="KAL2886255.1"/>
    <property type="molecule type" value="Genomic_DNA"/>
</dbReference>
<feature type="compositionally biased region" description="Basic and acidic residues" evidence="1">
    <location>
        <begin position="355"/>
        <end position="369"/>
    </location>
</feature>
<keyword evidence="2" id="KW-0732">Signal</keyword>
<dbReference type="RefSeq" id="XP_070857435.1">
    <property type="nucleotide sequence ID" value="XM_071003867.1"/>
</dbReference>
<evidence type="ECO:0000256" key="1">
    <source>
        <dbReference type="SAM" id="MobiDB-lite"/>
    </source>
</evidence>
<feature type="compositionally biased region" description="Basic and acidic residues" evidence="1">
    <location>
        <begin position="297"/>
        <end position="318"/>
    </location>
</feature>
<dbReference type="GeneID" id="98119481"/>
<feature type="region of interest" description="Disordered" evidence="1">
    <location>
        <begin position="297"/>
        <end position="379"/>
    </location>
</feature>
<feature type="signal peptide" evidence="2">
    <location>
        <begin position="1"/>
        <end position="20"/>
    </location>
</feature>
<feature type="chain" id="PRO_5045084629" evidence="2">
    <location>
        <begin position="21"/>
        <end position="379"/>
    </location>
</feature>
<comment type="caution">
    <text evidence="3">The sequence shown here is derived from an EMBL/GenBank/DDBJ whole genome shotgun (WGS) entry which is preliminary data.</text>
</comment>
<evidence type="ECO:0000313" key="3">
    <source>
        <dbReference type="EMBL" id="KAL2886255.1"/>
    </source>
</evidence>
<evidence type="ECO:0000313" key="4">
    <source>
        <dbReference type="Proteomes" id="UP001610728"/>
    </source>
</evidence>
<name>A0ABR4MDA8_9PEZI</name>
<dbReference type="PANTHER" id="PTHR34315">
    <property type="match status" value="1"/>
</dbReference>
<proteinExistence type="predicted"/>
<gene>
    <name evidence="3" type="ORF">HOO65_060085</name>
</gene>